<protein>
    <submittedName>
        <fullName evidence="2">Uncharacterized protein</fullName>
    </submittedName>
</protein>
<organism evidence="2 3">
    <name type="scientific">Purpureocillium lilacinum</name>
    <name type="common">Paecilomyces lilacinus</name>
    <dbReference type="NCBI Taxonomy" id="33203"/>
    <lineage>
        <taxon>Eukaryota</taxon>
        <taxon>Fungi</taxon>
        <taxon>Dikarya</taxon>
        <taxon>Ascomycota</taxon>
        <taxon>Pezizomycotina</taxon>
        <taxon>Sordariomycetes</taxon>
        <taxon>Hypocreomycetidae</taxon>
        <taxon>Hypocreales</taxon>
        <taxon>Ophiocordycipitaceae</taxon>
        <taxon>Purpureocillium</taxon>
    </lineage>
</organism>
<feature type="region of interest" description="Disordered" evidence="1">
    <location>
        <begin position="823"/>
        <end position="851"/>
    </location>
</feature>
<feature type="region of interest" description="Disordered" evidence="1">
    <location>
        <begin position="1"/>
        <end position="95"/>
    </location>
</feature>
<evidence type="ECO:0000313" key="2">
    <source>
        <dbReference type="EMBL" id="PWI68574.1"/>
    </source>
</evidence>
<name>A0A2U3E267_PURLI</name>
<dbReference type="EMBL" id="LCWV01000014">
    <property type="protein sequence ID" value="PWI68574.1"/>
    <property type="molecule type" value="Genomic_DNA"/>
</dbReference>
<feature type="compositionally biased region" description="Polar residues" evidence="1">
    <location>
        <begin position="239"/>
        <end position="260"/>
    </location>
</feature>
<feature type="region of interest" description="Disordered" evidence="1">
    <location>
        <begin position="227"/>
        <end position="266"/>
    </location>
</feature>
<sequence length="879" mass="95700">MPIALAQPRWFPPPASRRERLHRNGNSPGARDVKPEYEVARAATTRDLATPRGWHGGPCIRDTAGAASSNEAPAPPGLVAQGEGAARPSHPPAGRRSVCAEWHDCRWEASVDDSTMRPLRIAASRAHPLMPPPAGSSAHRTYPRVATSLLFFLGGGPRVVCFQSSQRAFLYAQVPDLAWAGCSVMLQAAPSPDRLRAGLQLAIGLRGLASRLVVPSRVLSRTNKPKWFPRARGLHHGRNNQQSRPNATTAKPVGSGNTPSPVRGYRERRRIRQRTAPHGHEAYSASASCTTRPVDTATVDAAHDQGDMLLSPLSPLSDQASTARHKPVVAMAHHGAAHQSRDTPGRAWVAGGADPDYAKSWPRLISSPSPSAEWQAGDAARWEKRQPYETTFTTYLTLSAAFADSRFPQCQVGAQLLYSCFVAGASFGQPSGRMWGYTAPAPHPQLNRQDMVVVIITDGVLVHGPGEAQLGRTPKANELCYRHERYRNVQCKRNSHRRLVLRANHGRPGCRREPVHETCLACHETEGGPESAIKRDLELTNDLMQFIRRPCPNAHGETASQGHAGNRPRCDATPCDATPCHTALRTHTQTCPEYNSRVACGLPSVERSPRGGQLHRASNKATTCMRSSACLASDYLGRTASMVANIKPVDCRGYKYLALGGHGSKNCTSYMNRGEGNRHLLDRLTPFIPRQVFGWPNVHNATLERRLRCHATGGAWEAITIDFAPASLRLADWDLAAVVLEMSPCHHHLGLPRTARDGSRVDDVAEVRRQCACHAVEERESVVMRLPVRVLPVRRKPESSNQQPPRQLVSMSLPGCWQWHRAAAPPSDRAKHGPWPATSPAPSAGCPPPRHAPCPGPEAFSLCAGATIGAAANHPSQRR</sequence>
<dbReference type="AlphaFoldDB" id="A0A2U3E267"/>
<evidence type="ECO:0000256" key="1">
    <source>
        <dbReference type="SAM" id="MobiDB-lite"/>
    </source>
</evidence>
<gene>
    <name evidence="2" type="ORF">PCL_01663</name>
</gene>
<dbReference type="Proteomes" id="UP000245956">
    <property type="component" value="Unassembled WGS sequence"/>
</dbReference>
<feature type="compositionally biased region" description="Basic residues" evidence="1">
    <location>
        <begin position="227"/>
        <end position="238"/>
    </location>
</feature>
<reference evidence="2 3" key="1">
    <citation type="journal article" date="2016" name="Front. Microbiol.">
        <title>Genome and transcriptome sequences reveal the specific parasitism of the nematophagous Purpureocillium lilacinum 36-1.</title>
        <authorList>
            <person name="Xie J."/>
            <person name="Li S."/>
            <person name="Mo C."/>
            <person name="Xiao X."/>
            <person name="Peng D."/>
            <person name="Wang G."/>
            <person name="Xiao Y."/>
        </authorList>
    </citation>
    <scope>NUCLEOTIDE SEQUENCE [LARGE SCALE GENOMIC DNA]</scope>
    <source>
        <strain evidence="2 3">36-1</strain>
    </source>
</reference>
<evidence type="ECO:0000313" key="3">
    <source>
        <dbReference type="Proteomes" id="UP000245956"/>
    </source>
</evidence>
<accession>A0A2U3E267</accession>
<comment type="caution">
    <text evidence="2">The sequence shown here is derived from an EMBL/GenBank/DDBJ whole genome shotgun (WGS) entry which is preliminary data.</text>
</comment>
<proteinExistence type="predicted"/>